<evidence type="ECO:0000313" key="2">
    <source>
        <dbReference type="Proteomes" id="UP000789524"/>
    </source>
</evidence>
<organism evidence="1 2">
    <name type="scientific">Danaus chrysippus</name>
    <name type="common">African queen</name>
    <dbReference type="NCBI Taxonomy" id="151541"/>
    <lineage>
        <taxon>Eukaryota</taxon>
        <taxon>Metazoa</taxon>
        <taxon>Ecdysozoa</taxon>
        <taxon>Arthropoda</taxon>
        <taxon>Hexapoda</taxon>
        <taxon>Insecta</taxon>
        <taxon>Pterygota</taxon>
        <taxon>Neoptera</taxon>
        <taxon>Endopterygota</taxon>
        <taxon>Lepidoptera</taxon>
        <taxon>Glossata</taxon>
        <taxon>Ditrysia</taxon>
        <taxon>Papilionoidea</taxon>
        <taxon>Nymphalidae</taxon>
        <taxon>Danainae</taxon>
        <taxon>Danaini</taxon>
        <taxon>Danaina</taxon>
        <taxon>Danaus</taxon>
        <taxon>Anosia</taxon>
    </lineage>
</organism>
<accession>A0A8J2QMZ1</accession>
<proteinExistence type="predicted"/>
<keyword evidence="2" id="KW-1185">Reference proteome</keyword>
<name>A0A8J2QMZ1_9NEOP</name>
<dbReference type="Proteomes" id="UP000789524">
    <property type="component" value="Unassembled WGS sequence"/>
</dbReference>
<reference evidence="1" key="1">
    <citation type="submission" date="2021-09" db="EMBL/GenBank/DDBJ databases">
        <authorList>
            <person name="Martin H S."/>
        </authorList>
    </citation>
    <scope>NUCLEOTIDE SEQUENCE</scope>
</reference>
<sequence length="157" mass="17631">MEISSGTPGRFRWVHLQEVPAVTEGGADDVVGSQSVQPSRRIEEGCLAFAPLIISQERAVETNNPSLVLVQRQPHKKSSDLFNGRHCLRQFCGGGVTKSPSFIPCPYLTCGLSKLLLMRQKPYLHFTFWMELLENLPADLLASDEYTFYIHVIKINL</sequence>
<evidence type="ECO:0000313" key="1">
    <source>
        <dbReference type="EMBL" id="CAG9566255.1"/>
    </source>
</evidence>
<dbReference type="EMBL" id="CAKASE010000056">
    <property type="protein sequence ID" value="CAG9566255.1"/>
    <property type="molecule type" value="Genomic_DNA"/>
</dbReference>
<gene>
    <name evidence="1" type="ORF">DCHRY22_LOCUS6927</name>
</gene>
<comment type="caution">
    <text evidence="1">The sequence shown here is derived from an EMBL/GenBank/DDBJ whole genome shotgun (WGS) entry which is preliminary data.</text>
</comment>
<protein>
    <submittedName>
        <fullName evidence="1">(African queen) hypothetical protein</fullName>
    </submittedName>
</protein>
<dbReference type="AlphaFoldDB" id="A0A8J2QMZ1"/>